<name>A0A813GV32_POLGL</name>
<accession>A0A813GV32</accession>
<gene>
    <name evidence="3" type="ORF">PGLA1383_LOCUS45315</name>
</gene>
<feature type="domain" description="RecF/RecN/SMC N-terminal" evidence="2">
    <location>
        <begin position="39"/>
        <end position="175"/>
    </location>
</feature>
<dbReference type="InterPro" id="IPR027120">
    <property type="entry name" value="Smc2_ABC"/>
</dbReference>
<dbReference type="CDD" id="cd03273">
    <property type="entry name" value="ABC_SMC2_euk"/>
    <property type="match status" value="1"/>
</dbReference>
<organism evidence="3 4">
    <name type="scientific">Polarella glacialis</name>
    <name type="common">Dinoflagellate</name>
    <dbReference type="NCBI Taxonomy" id="89957"/>
    <lineage>
        <taxon>Eukaryota</taxon>
        <taxon>Sar</taxon>
        <taxon>Alveolata</taxon>
        <taxon>Dinophyceae</taxon>
        <taxon>Suessiales</taxon>
        <taxon>Suessiaceae</taxon>
        <taxon>Polarella</taxon>
    </lineage>
</organism>
<dbReference type="AlphaFoldDB" id="A0A813GV32"/>
<dbReference type="Pfam" id="PF02463">
    <property type="entry name" value="SMC_N"/>
    <property type="match status" value="1"/>
</dbReference>
<dbReference type="Gene3D" id="3.40.50.300">
    <property type="entry name" value="P-loop containing nucleotide triphosphate hydrolases"/>
    <property type="match status" value="1"/>
</dbReference>
<dbReference type="OrthoDB" id="10255539at2759"/>
<keyword evidence="1" id="KW-0131">Cell cycle</keyword>
<evidence type="ECO:0000313" key="4">
    <source>
        <dbReference type="Proteomes" id="UP000654075"/>
    </source>
</evidence>
<dbReference type="OMA" id="RINQMAT"/>
<dbReference type="InterPro" id="IPR003395">
    <property type="entry name" value="RecF/RecN/SMC_N"/>
</dbReference>
<evidence type="ECO:0000313" key="3">
    <source>
        <dbReference type="EMBL" id="CAE8628710.1"/>
    </source>
</evidence>
<dbReference type="SUPFAM" id="SSF52540">
    <property type="entry name" value="P-loop containing nucleoside triphosphate hydrolases"/>
    <property type="match status" value="1"/>
</dbReference>
<sequence>MASVVEGLSWFPYLGCSFAHPSPQCAQSSPAQGSSKMHIEELIADGFKSYSTRTNIGPFDKQFNAITGLNGSGKSNILDSICFVLGISNLTQVRVGNLSELVYKQGQAGVTKASVTVVFNNEDKSCGPVGYEMHDKITITRQIVIGGRNRYLLNSHTVQQNQIQNLFHSVSLNVNNPHFLIMQGRITKVINMKPQETLSMIEEAAGTRMYENKKAGALRTLEKKQSKVEEINRLLAEEITPTLEKLQKERSNYMLWVSNNNEMERLQRFCIAYEYVQ</sequence>
<dbReference type="Proteomes" id="UP000654075">
    <property type="component" value="Unassembled WGS sequence"/>
</dbReference>
<dbReference type="PANTHER" id="PTHR43977">
    <property type="entry name" value="STRUCTURAL MAINTENANCE OF CHROMOSOMES PROTEIN 3"/>
    <property type="match status" value="1"/>
</dbReference>
<keyword evidence="4" id="KW-1185">Reference proteome</keyword>
<evidence type="ECO:0000259" key="2">
    <source>
        <dbReference type="Pfam" id="PF02463"/>
    </source>
</evidence>
<dbReference type="EMBL" id="CAJNNV010029468">
    <property type="protein sequence ID" value="CAE8628710.1"/>
    <property type="molecule type" value="Genomic_DNA"/>
</dbReference>
<proteinExistence type="predicted"/>
<dbReference type="GO" id="GO:0005524">
    <property type="term" value="F:ATP binding"/>
    <property type="evidence" value="ECO:0007669"/>
    <property type="project" value="InterPro"/>
</dbReference>
<dbReference type="InterPro" id="IPR027417">
    <property type="entry name" value="P-loop_NTPase"/>
</dbReference>
<feature type="non-terminal residue" evidence="3">
    <location>
        <position position="1"/>
    </location>
</feature>
<reference evidence="3" key="1">
    <citation type="submission" date="2021-02" db="EMBL/GenBank/DDBJ databases">
        <authorList>
            <person name="Dougan E. K."/>
            <person name="Rhodes N."/>
            <person name="Thang M."/>
            <person name="Chan C."/>
        </authorList>
    </citation>
    <scope>NUCLEOTIDE SEQUENCE</scope>
</reference>
<comment type="caution">
    <text evidence="3">The sequence shown here is derived from an EMBL/GenBank/DDBJ whole genome shotgun (WGS) entry which is preliminary data.</text>
</comment>
<dbReference type="GO" id="GO:0016887">
    <property type="term" value="F:ATP hydrolysis activity"/>
    <property type="evidence" value="ECO:0007669"/>
    <property type="project" value="InterPro"/>
</dbReference>
<protein>
    <recommendedName>
        <fullName evidence="2">RecF/RecN/SMC N-terminal domain-containing protein</fullName>
    </recommendedName>
</protein>
<evidence type="ECO:0000256" key="1">
    <source>
        <dbReference type="ARBA" id="ARBA00023306"/>
    </source>
</evidence>